<protein>
    <recommendedName>
        <fullName evidence="1">Biotin-protein ligase N-terminal domain-containing protein</fullName>
    </recommendedName>
</protein>
<dbReference type="Gene3D" id="3.40.50.880">
    <property type="match status" value="1"/>
</dbReference>
<accession>A0A164IE34</accession>
<sequence>MAGLLPLLARGGALADGFDPRPLALVYRGPAAYRRSSNAVAALLSGSGLPLRVEFVGPDEPRRLDAGTLAGAVVYAQPGGGTLAHAWGIMADHADDIRGFVDGGGHYLGFCLGGYLAGATPGFDLLPGDTYRYIDSPDAEADTPEDAVISVRWRGRPMRMFFQDGPGFRVAPDRVSVLATYDDGSPAALVCRYGRGRVGVSGPHPEATAGWFTAANLDDTDAVHIGTGRDLLDTALFGLP</sequence>
<gene>
    <name evidence="2" type="ORF">AWN90_12455</name>
</gene>
<dbReference type="InterPro" id="IPR019197">
    <property type="entry name" value="Biotin-prot_ligase_N"/>
</dbReference>
<keyword evidence="3" id="KW-1185">Reference proteome</keyword>
<dbReference type="Proteomes" id="UP000076512">
    <property type="component" value="Unassembled WGS sequence"/>
</dbReference>
<organism evidence="2 3">
    <name type="scientific">Nocardia terpenica</name>
    <dbReference type="NCBI Taxonomy" id="455432"/>
    <lineage>
        <taxon>Bacteria</taxon>
        <taxon>Bacillati</taxon>
        <taxon>Actinomycetota</taxon>
        <taxon>Actinomycetes</taxon>
        <taxon>Mycobacteriales</taxon>
        <taxon>Nocardiaceae</taxon>
        <taxon>Nocardia</taxon>
    </lineage>
</organism>
<evidence type="ECO:0000313" key="2">
    <source>
        <dbReference type="EMBL" id="KZM69352.1"/>
    </source>
</evidence>
<evidence type="ECO:0000313" key="3">
    <source>
        <dbReference type="Proteomes" id="UP000076512"/>
    </source>
</evidence>
<dbReference type="AlphaFoldDB" id="A0A164IE34"/>
<feature type="domain" description="Biotin-protein ligase N-terminal" evidence="1">
    <location>
        <begin position="77"/>
        <end position="123"/>
    </location>
</feature>
<dbReference type="Pfam" id="PF09825">
    <property type="entry name" value="BPL_N"/>
    <property type="match status" value="1"/>
</dbReference>
<proteinExistence type="predicted"/>
<dbReference type="STRING" id="455432.AWN90_12455"/>
<reference evidence="2 3" key="1">
    <citation type="submission" date="2016-04" db="EMBL/GenBank/DDBJ databases">
        <authorList>
            <person name="Evans L.H."/>
            <person name="Alamgir A."/>
            <person name="Owens N."/>
            <person name="Weber N.D."/>
            <person name="Virtaneva K."/>
            <person name="Barbian K."/>
            <person name="Babar A."/>
            <person name="Rosenke K."/>
        </authorList>
    </citation>
    <scope>NUCLEOTIDE SEQUENCE [LARGE SCALE GENOMIC DNA]</scope>
    <source>
        <strain evidence="2 3">IFM 0406</strain>
    </source>
</reference>
<dbReference type="EMBL" id="LWGR01000021">
    <property type="protein sequence ID" value="KZM69352.1"/>
    <property type="molecule type" value="Genomic_DNA"/>
</dbReference>
<name>A0A164IE34_9NOCA</name>
<dbReference type="SUPFAM" id="SSF52317">
    <property type="entry name" value="Class I glutamine amidotransferase-like"/>
    <property type="match status" value="1"/>
</dbReference>
<dbReference type="InterPro" id="IPR029062">
    <property type="entry name" value="Class_I_gatase-like"/>
</dbReference>
<comment type="caution">
    <text evidence="2">The sequence shown here is derived from an EMBL/GenBank/DDBJ whole genome shotgun (WGS) entry which is preliminary data.</text>
</comment>
<evidence type="ECO:0000259" key="1">
    <source>
        <dbReference type="Pfam" id="PF09825"/>
    </source>
</evidence>